<dbReference type="AlphaFoldDB" id="A0A396YLK8"/>
<keyword evidence="1" id="KW-0812">Transmembrane</keyword>
<dbReference type="OrthoDB" id="9813518at2"/>
<accession>A0A396YLK8</accession>
<dbReference type="RefSeq" id="WP_118971013.1">
    <property type="nucleotide sequence ID" value="NZ_QHCT01000020.1"/>
</dbReference>
<dbReference type="EMBL" id="QHCT01000020">
    <property type="protein sequence ID" value="RHX83625.1"/>
    <property type="molecule type" value="Genomic_DNA"/>
</dbReference>
<feature type="transmembrane region" description="Helical" evidence="1">
    <location>
        <begin position="379"/>
        <end position="401"/>
    </location>
</feature>
<reference evidence="3" key="1">
    <citation type="submission" date="2018-05" db="EMBL/GenBank/DDBJ databases">
        <title>Leptospira yasudae sp. nov. and Leptospira stimsonii sp. nov., two pathogenic species of the genus Leptospira isolated from environmental sources.</title>
        <authorList>
            <person name="Casanovas-Massana A."/>
            <person name="Hamond C."/>
            <person name="Santos L.A."/>
            <person name="Hacker K.P."/>
            <person name="Balassiano I."/>
            <person name="Medeiros M.A."/>
            <person name="Reis M.G."/>
            <person name="Ko A.I."/>
            <person name="Wunder E.A."/>
        </authorList>
    </citation>
    <scope>NUCLEOTIDE SEQUENCE [LARGE SCALE GENOMIC DNA]</scope>
    <source>
        <strain evidence="3">Yale</strain>
    </source>
</reference>
<dbReference type="Proteomes" id="UP000265798">
    <property type="component" value="Unassembled WGS sequence"/>
</dbReference>
<evidence type="ECO:0000313" key="2">
    <source>
        <dbReference type="EMBL" id="RHX83625.1"/>
    </source>
</evidence>
<keyword evidence="1" id="KW-1133">Transmembrane helix</keyword>
<feature type="transmembrane region" description="Helical" evidence="1">
    <location>
        <begin position="348"/>
        <end position="367"/>
    </location>
</feature>
<feature type="transmembrane region" description="Helical" evidence="1">
    <location>
        <begin position="312"/>
        <end position="328"/>
    </location>
</feature>
<protein>
    <submittedName>
        <fullName evidence="2">Uncharacterized protein</fullName>
    </submittedName>
</protein>
<keyword evidence="1" id="KW-0472">Membrane</keyword>
<proteinExistence type="predicted"/>
<evidence type="ECO:0000256" key="1">
    <source>
        <dbReference type="SAM" id="Phobius"/>
    </source>
</evidence>
<evidence type="ECO:0000313" key="3">
    <source>
        <dbReference type="Proteomes" id="UP000265798"/>
    </source>
</evidence>
<comment type="caution">
    <text evidence="2">The sequence shown here is derived from an EMBL/GenBank/DDBJ whole genome shotgun (WGS) entry which is preliminary data.</text>
</comment>
<sequence>MDHIQIELLYKPPEEFAEPEIPEPSKITIPLSNAVNYLTPEVLSKNHPNLDLQKLYGFNAYVEANMLQTLIIAEFDYFSIFRYRNSSPKLNHIKVYNIRHFCRINGFEVGRIDIEYSTAMVIKSVVKDLYFAIEKNNKDDPYDRKYHQTLELHDNSIDKIRVYAETKRIEIQKSQINSFEINYSCEDLHVWQSSDINRLFIMNHFSKFTIDDSNINILYASSKTKINTFMMNSSRIESVPRFESDYIIEKNNDSYLLIKNSYKEQGQVAKYGDAAYEHESLRTKLERNILLKSLYLFIKWTCGFGYKPFRTIFGSMATVCLFTVIYSFPKNISGDEYSLVKLDNSQIFFPNNFLFAFLFSIESFLGFSSTQVKPASVLISFATGCEAFLGLIFFSLLIYSLTKRFSE</sequence>
<organism evidence="2 3">
    <name type="scientific">Leptospira stimsonii</name>
    <dbReference type="NCBI Taxonomy" id="2202203"/>
    <lineage>
        <taxon>Bacteria</taxon>
        <taxon>Pseudomonadati</taxon>
        <taxon>Spirochaetota</taxon>
        <taxon>Spirochaetia</taxon>
        <taxon>Leptospirales</taxon>
        <taxon>Leptospiraceae</taxon>
        <taxon>Leptospira</taxon>
    </lineage>
</organism>
<gene>
    <name evidence="2" type="ORF">DLM75_23860</name>
</gene>
<name>A0A396YLK8_9LEPT</name>